<proteinExistence type="predicted"/>
<sequence>MTQEYAVGATEPRKVEIFYHSRRAAEFYPILMSQVATFPNQDSVRNLTKLGLYEKAAVVEVPSGLEANEALEIAYTKTQNIDDAWTKNEGVTVVTDFPRSSMSGDVFVIDGKPFTVAMFGFTALDSFDPVAEAPQKPVRSRVELDDEGPSL</sequence>
<accession>A0A8I1JM47</accession>
<evidence type="ECO:0000313" key="2">
    <source>
        <dbReference type="Proteomes" id="UP000637061"/>
    </source>
</evidence>
<name>A0A8I1JM47_PSEPU</name>
<organism evidence="1 2">
    <name type="scientific">Pseudomonas putida</name>
    <name type="common">Arthrobacter siderocapsulatus</name>
    <dbReference type="NCBI Taxonomy" id="303"/>
    <lineage>
        <taxon>Bacteria</taxon>
        <taxon>Pseudomonadati</taxon>
        <taxon>Pseudomonadota</taxon>
        <taxon>Gammaproteobacteria</taxon>
        <taxon>Pseudomonadales</taxon>
        <taxon>Pseudomonadaceae</taxon>
        <taxon>Pseudomonas</taxon>
    </lineage>
</organism>
<dbReference type="RefSeq" id="WP_198747518.1">
    <property type="nucleotide sequence ID" value="NZ_JAEHTE010000015.1"/>
</dbReference>
<dbReference type="Proteomes" id="UP000637061">
    <property type="component" value="Unassembled WGS sequence"/>
</dbReference>
<protein>
    <submittedName>
        <fullName evidence="1">Uncharacterized protein</fullName>
    </submittedName>
</protein>
<comment type="caution">
    <text evidence="1">The sequence shown here is derived from an EMBL/GenBank/DDBJ whole genome shotgun (WGS) entry which is preliminary data.</text>
</comment>
<dbReference type="EMBL" id="JAEHTE010000015">
    <property type="protein sequence ID" value="MBI6885115.1"/>
    <property type="molecule type" value="Genomic_DNA"/>
</dbReference>
<dbReference type="AlphaFoldDB" id="A0A8I1JM47"/>
<reference evidence="1" key="1">
    <citation type="submission" date="2020-12" db="EMBL/GenBank/DDBJ databases">
        <title>Enhanced detection system for hospital associated transmission using whole genome sequencing surveillance.</title>
        <authorList>
            <person name="Harrison L.H."/>
            <person name="Van Tyne D."/>
            <person name="Marsh J.W."/>
            <person name="Griffith M.P."/>
            <person name="Snyder D.J."/>
            <person name="Cooper V.S."/>
            <person name="Mustapha M."/>
        </authorList>
    </citation>
    <scope>NUCLEOTIDE SEQUENCE</scope>
    <source>
        <strain evidence="1">PSB00042</strain>
    </source>
</reference>
<evidence type="ECO:0000313" key="1">
    <source>
        <dbReference type="EMBL" id="MBI6885115.1"/>
    </source>
</evidence>
<gene>
    <name evidence="1" type="ORF">JEU22_14465</name>
</gene>